<protein>
    <submittedName>
        <fullName evidence="1">Uncharacterized protein</fullName>
    </submittedName>
</protein>
<accession>A0A2M7T6A5</accession>
<proteinExistence type="predicted"/>
<name>A0A2M7T6A5_9ACTN</name>
<gene>
    <name evidence="1" type="ORF">COY37_09045</name>
</gene>
<dbReference type="Proteomes" id="UP000230956">
    <property type="component" value="Unassembled WGS sequence"/>
</dbReference>
<dbReference type="EMBL" id="PFNG01000212">
    <property type="protein sequence ID" value="PIZ36199.1"/>
    <property type="molecule type" value="Genomic_DNA"/>
</dbReference>
<organism evidence="1 2">
    <name type="scientific">Candidatus Aquicultor secundus</name>
    <dbReference type="NCBI Taxonomy" id="1973895"/>
    <lineage>
        <taxon>Bacteria</taxon>
        <taxon>Bacillati</taxon>
        <taxon>Actinomycetota</taxon>
        <taxon>Candidatus Aquicultoria</taxon>
        <taxon>Candidatus Aquicultorales</taxon>
        <taxon>Candidatus Aquicultoraceae</taxon>
        <taxon>Candidatus Aquicultor</taxon>
    </lineage>
</organism>
<evidence type="ECO:0000313" key="1">
    <source>
        <dbReference type="EMBL" id="PIZ36199.1"/>
    </source>
</evidence>
<sequence length="88" mass="10208">MIYHEHITKNPPLPPKRLISASVTRKIDYLILIAPATTPLQITGYSKLDRIIDDRITKTGLSSEDFFRLMEPWGIEMRRLHNSKARGY</sequence>
<reference evidence="2" key="1">
    <citation type="submission" date="2017-09" db="EMBL/GenBank/DDBJ databases">
        <title>Depth-based differentiation of microbial function through sediment-hosted aquifers and enrichment of novel symbionts in the deep terrestrial subsurface.</title>
        <authorList>
            <person name="Probst A.J."/>
            <person name="Ladd B."/>
            <person name="Jarett J.K."/>
            <person name="Geller-Mcgrath D.E."/>
            <person name="Sieber C.M.K."/>
            <person name="Emerson J.B."/>
            <person name="Anantharaman K."/>
            <person name="Thomas B.C."/>
            <person name="Malmstrom R."/>
            <person name="Stieglmeier M."/>
            <person name="Klingl A."/>
            <person name="Woyke T."/>
            <person name="Ryan C.M."/>
            <person name="Banfield J.F."/>
        </authorList>
    </citation>
    <scope>NUCLEOTIDE SEQUENCE [LARGE SCALE GENOMIC DNA]</scope>
</reference>
<evidence type="ECO:0000313" key="2">
    <source>
        <dbReference type="Proteomes" id="UP000230956"/>
    </source>
</evidence>
<comment type="caution">
    <text evidence="1">The sequence shown here is derived from an EMBL/GenBank/DDBJ whole genome shotgun (WGS) entry which is preliminary data.</text>
</comment>
<dbReference type="RefSeq" id="WP_286977296.1">
    <property type="nucleotide sequence ID" value="NZ_PFKS01000135.1"/>
</dbReference>
<dbReference type="AlphaFoldDB" id="A0A2M7T6A5"/>